<reference evidence="1 2" key="1">
    <citation type="submission" date="2010-05" db="EMBL/GenBank/DDBJ databases">
        <title>The Genome Sequence of Thecamonas trahens ATCC 50062.</title>
        <authorList>
            <consortium name="The Broad Institute Genome Sequencing Platform"/>
            <person name="Russ C."/>
            <person name="Cuomo C."/>
            <person name="Shea T."/>
            <person name="Young S.K."/>
            <person name="Zeng Q."/>
            <person name="Koehrsen M."/>
            <person name="Haas B."/>
            <person name="Borodovsky M."/>
            <person name="Guigo R."/>
            <person name="Alvarado L."/>
            <person name="Berlin A."/>
            <person name="Bochicchio J."/>
            <person name="Borenstein D."/>
            <person name="Chapman S."/>
            <person name="Chen Z."/>
            <person name="Freedman E."/>
            <person name="Gellesch M."/>
            <person name="Goldberg J."/>
            <person name="Griggs A."/>
            <person name="Gujja S."/>
            <person name="Heilman E."/>
            <person name="Heiman D."/>
            <person name="Hepburn T."/>
            <person name="Howarth C."/>
            <person name="Jen D."/>
            <person name="Larson L."/>
            <person name="Mehta T."/>
            <person name="Park D."/>
            <person name="Pearson M."/>
            <person name="Roberts A."/>
            <person name="Saif S."/>
            <person name="Shenoy N."/>
            <person name="Sisk P."/>
            <person name="Stolte C."/>
            <person name="Sykes S."/>
            <person name="Thomson T."/>
            <person name="Walk T."/>
            <person name="White J."/>
            <person name="Yandava C."/>
            <person name="Burger G."/>
            <person name="Gray M.W."/>
            <person name="Holland P.W.H."/>
            <person name="King N."/>
            <person name="Lang F.B.F."/>
            <person name="Roger A.J."/>
            <person name="Ruiz-Trillo I."/>
            <person name="Lander E."/>
            <person name="Nusbaum C."/>
        </authorList>
    </citation>
    <scope>NUCLEOTIDE SEQUENCE [LARGE SCALE GENOMIC DNA]</scope>
    <source>
        <strain evidence="1 2">ATCC 50062</strain>
    </source>
</reference>
<proteinExistence type="predicted"/>
<evidence type="ECO:0000313" key="2">
    <source>
        <dbReference type="Proteomes" id="UP000054408"/>
    </source>
</evidence>
<sequence length="92" mass="9525">MSVTLTPEQGAVLKELQDISGVVQDLCNALERVRALTAPEAPLASAVAAAAASYDGWRTVFEASARADVAASQQALGVVMDDIRSRSSAPPL</sequence>
<dbReference type="Proteomes" id="UP000054408">
    <property type="component" value="Unassembled WGS sequence"/>
</dbReference>
<dbReference type="AlphaFoldDB" id="A0A0L0DJG3"/>
<gene>
    <name evidence="1" type="ORF">AMSG_01044</name>
</gene>
<organism evidence="1 2">
    <name type="scientific">Thecamonas trahens ATCC 50062</name>
    <dbReference type="NCBI Taxonomy" id="461836"/>
    <lineage>
        <taxon>Eukaryota</taxon>
        <taxon>Apusozoa</taxon>
        <taxon>Apusomonadida</taxon>
        <taxon>Apusomonadidae</taxon>
        <taxon>Thecamonas</taxon>
    </lineage>
</organism>
<name>A0A0L0DJG3_THETB</name>
<keyword evidence="2" id="KW-1185">Reference proteome</keyword>
<dbReference type="GeneID" id="25560816"/>
<evidence type="ECO:0000313" key="1">
    <source>
        <dbReference type="EMBL" id="KNC52216.1"/>
    </source>
</evidence>
<accession>A0A0L0DJG3</accession>
<protein>
    <submittedName>
        <fullName evidence="1">Uncharacterized protein</fullName>
    </submittedName>
</protein>
<dbReference type="EMBL" id="GL349436">
    <property type="protein sequence ID" value="KNC52216.1"/>
    <property type="molecule type" value="Genomic_DNA"/>
</dbReference>
<dbReference type="RefSeq" id="XP_013762219.1">
    <property type="nucleotide sequence ID" value="XM_013906765.1"/>
</dbReference>